<dbReference type="Proteomes" id="UP000730739">
    <property type="component" value="Unassembled WGS sequence"/>
</dbReference>
<evidence type="ECO:0000313" key="2">
    <source>
        <dbReference type="Proteomes" id="UP000730739"/>
    </source>
</evidence>
<accession>A0ABS4R458</accession>
<protein>
    <submittedName>
        <fullName evidence="1">Uncharacterized protein</fullName>
    </submittedName>
</protein>
<reference evidence="1 2" key="1">
    <citation type="submission" date="2021-03" db="EMBL/GenBank/DDBJ databases">
        <title>Genomic Encyclopedia of Type Strains, Phase IV (KMG-IV): sequencing the most valuable type-strain genomes for metagenomic binning, comparative biology and taxonomic classification.</title>
        <authorList>
            <person name="Goeker M."/>
        </authorList>
    </citation>
    <scope>NUCLEOTIDE SEQUENCE [LARGE SCALE GENOMIC DNA]</scope>
    <source>
        <strain evidence="1 2">DSM 13372</strain>
    </source>
</reference>
<comment type="caution">
    <text evidence="1">The sequence shown here is derived from an EMBL/GenBank/DDBJ whole genome shotgun (WGS) entry which is preliminary data.</text>
</comment>
<dbReference type="EMBL" id="JAGILA010000006">
    <property type="protein sequence ID" value="MBP2237673.1"/>
    <property type="molecule type" value="Genomic_DNA"/>
</dbReference>
<name>A0ABS4R458_9HYPH</name>
<keyword evidence="2" id="KW-1185">Reference proteome</keyword>
<organism evidence="1 2">
    <name type="scientific">Sinorhizobium kostiense</name>
    <dbReference type="NCBI Taxonomy" id="76747"/>
    <lineage>
        <taxon>Bacteria</taxon>
        <taxon>Pseudomonadati</taxon>
        <taxon>Pseudomonadota</taxon>
        <taxon>Alphaproteobacteria</taxon>
        <taxon>Hyphomicrobiales</taxon>
        <taxon>Rhizobiaceae</taxon>
        <taxon>Sinorhizobium/Ensifer group</taxon>
        <taxon>Sinorhizobium</taxon>
    </lineage>
</organism>
<sequence length="463" mass="50240">MTNFLDGRTVVEAKGLLGPRVYSTDLFPALYRSDDHKGSVEIAGRALKVKLITKGLVTLNSLYLVSPVGIALFENDTGLFEGNGILPAFREDQTELEFLVARNKKDLVAAGIENSRIDEHLAKLRSSLKRVLPWKLGDVGENLRGLLIAGLTNDASRISIELATQGFDAKARQQLVGRIREADMSASANVRELLNVGSQSAARVLNAFVTASYHQIGAAVVNCEIGTDLHPLSDYKAADMILAARSVDGGAQLSDEAIFLDAFAATALAAVQGLIAGDIIIDTINFKTAHELSEALREQGFQDEYEKTIRKVMSVARSSGKLDLESIDMDDIAETVTNLHNQFTDAIAHELPNYTTKSQREAKQRVIRVGADLSRDIAGQVPGLSNIVSTFDAVEHLKEGAAASWEMLSIRDTQKALAEGARKRQEKMTAAIETLYAGQKSKSKLLDGVAVMTDLYIKAVERT</sequence>
<dbReference type="RefSeq" id="WP_209604021.1">
    <property type="nucleotide sequence ID" value="NZ_JAGILA010000006.1"/>
</dbReference>
<gene>
    <name evidence="1" type="ORF">J2Z31_004196</name>
</gene>
<evidence type="ECO:0000313" key="1">
    <source>
        <dbReference type="EMBL" id="MBP2237673.1"/>
    </source>
</evidence>
<proteinExistence type="predicted"/>